<accession>Q7M889</accession>
<feature type="binding site" evidence="4">
    <location>
        <position position="164"/>
    </location>
    <ligand>
        <name>molybdate</name>
        <dbReference type="ChEBI" id="CHEBI:36264"/>
    </ligand>
</feature>
<keyword evidence="6" id="KW-1185">Reference proteome</keyword>
<dbReference type="GO" id="GO:0030973">
    <property type="term" value="F:molybdate ion binding"/>
    <property type="evidence" value="ECO:0007669"/>
    <property type="project" value="InterPro"/>
</dbReference>
<dbReference type="PANTHER" id="PTHR30632:SF14">
    <property type="entry name" value="TUNGSTATE_MOLYBDATE_CHROMATE-BINDING PROTEIN MODA"/>
    <property type="match status" value="1"/>
</dbReference>
<keyword evidence="4" id="KW-0500">Molybdenum</keyword>
<dbReference type="SUPFAM" id="SSF53850">
    <property type="entry name" value="Periplasmic binding protein-like II"/>
    <property type="match status" value="1"/>
</dbReference>
<organism evidence="6">
    <name type="scientific">Wolinella succinogenes (strain ATCC 29543 / DSM 1740 / CCUG 13145 / JCM 31913 / LMG 7466 / NCTC 11488 / FDC 602W)</name>
    <name type="common">Vibrio succinogenes</name>
    <dbReference type="NCBI Taxonomy" id="273121"/>
    <lineage>
        <taxon>Bacteria</taxon>
        <taxon>Pseudomonadati</taxon>
        <taxon>Campylobacterota</taxon>
        <taxon>Epsilonproteobacteria</taxon>
        <taxon>Campylobacterales</taxon>
        <taxon>Helicobacteraceae</taxon>
        <taxon>Wolinella</taxon>
    </lineage>
</organism>
<evidence type="ECO:0000313" key="6">
    <source>
        <dbReference type="Proteomes" id="UP000000422"/>
    </source>
</evidence>
<dbReference type="STRING" id="273121.WS1810"/>
<dbReference type="Gene3D" id="3.40.190.10">
    <property type="entry name" value="Periplasmic binding protein-like II"/>
    <property type="match status" value="2"/>
</dbReference>
<evidence type="ECO:0000313" key="5">
    <source>
        <dbReference type="EMBL" id="CAE10826.1"/>
    </source>
</evidence>
<dbReference type="eggNOG" id="COG0725">
    <property type="taxonomic scope" value="Bacteria"/>
</dbReference>
<dbReference type="EMBL" id="BX571661">
    <property type="protein sequence ID" value="CAE10826.1"/>
    <property type="molecule type" value="Genomic_DNA"/>
</dbReference>
<keyword evidence="5" id="KW-0449">Lipoprotein</keyword>
<evidence type="ECO:0000256" key="1">
    <source>
        <dbReference type="ARBA" id="ARBA00009175"/>
    </source>
</evidence>
<evidence type="ECO:0000256" key="3">
    <source>
        <dbReference type="ARBA" id="ARBA00022729"/>
    </source>
</evidence>
<dbReference type="GO" id="GO:0046872">
    <property type="term" value="F:metal ion binding"/>
    <property type="evidence" value="ECO:0007669"/>
    <property type="project" value="UniProtKB-KW"/>
</dbReference>
<dbReference type="GO" id="GO:0015689">
    <property type="term" value="P:molybdate ion transport"/>
    <property type="evidence" value="ECO:0007669"/>
    <property type="project" value="InterPro"/>
</dbReference>
<dbReference type="CDD" id="cd13539">
    <property type="entry name" value="PBP2_AvModA"/>
    <property type="match status" value="1"/>
</dbReference>
<reference evidence="5 6" key="1">
    <citation type="journal article" date="2003" name="Proc. Natl. Acad. Sci. U.S.A.">
        <title>Complete genome sequence and analysis of Wolinella succinogenes.</title>
        <authorList>
            <person name="Baar C."/>
            <person name="Eppinger M."/>
            <person name="Raddatz G."/>
            <person name="Simon JM."/>
            <person name="Lanz C."/>
            <person name="Klimmek O."/>
            <person name="Nandakumar R."/>
            <person name="Gross R."/>
            <person name="Rosinus A."/>
            <person name="Keller H."/>
            <person name="Jagtap P."/>
            <person name="Linke B."/>
            <person name="Meyer F."/>
            <person name="Lederer H."/>
            <person name="Schuster S.C."/>
        </authorList>
    </citation>
    <scope>NUCLEOTIDE SEQUENCE [LARGE SCALE GENOMIC DNA]</scope>
    <source>
        <strain evidence="6">ATCC 29543 / DSM 1740 / CCUG 13145 / JCM 31913 / LMG 7466 / NCTC 11488 / FDC 602W</strain>
    </source>
</reference>
<sequence>MKKLGILLGILALSVQLYAEKINVFVAASARHAVTEIKDEFLKNRKNDEIELNFGASGKAYQQLKNGFPYDMFFSADAKYAAQIEQDGNAGSAPAIYAMGVVALYALDEKLLEGGVESLVNEKFKHISIASPKVAPYGVAAVEILQSYGIFEKVEKRIVMGDNISQAVHFVDSGAAEIGLVAYSLLRQGDGAKGEYITIDPSKYSPMAQSFVITKKAKDSDLAKAFAEYVVSDRARAIFEKYGFNAPAKK</sequence>
<protein>
    <submittedName>
        <fullName evidence="5">MOLYBDATE-BINDING LIPOPROTEIN</fullName>
    </submittedName>
</protein>
<dbReference type="Proteomes" id="UP000000422">
    <property type="component" value="Chromosome"/>
</dbReference>
<dbReference type="KEGG" id="wsu:WS1810"/>
<dbReference type="NCBIfam" id="TIGR01256">
    <property type="entry name" value="modA"/>
    <property type="match status" value="1"/>
</dbReference>
<gene>
    <name evidence="5" type="primary">MODA</name>
    <name evidence="5" type="ordered locus">WS1810</name>
</gene>
<proteinExistence type="inferred from homology"/>
<dbReference type="PIRSF" id="PIRSF004846">
    <property type="entry name" value="ModA"/>
    <property type="match status" value="1"/>
</dbReference>
<dbReference type="PANTHER" id="PTHR30632">
    <property type="entry name" value="MOLYBDATE-BINDING PERIPLASMIC PROTEIN"/>
    <property type="match status" value="1"/>
</dbReference>
<feature type="binding site" evidence="4">
    <location>
        <position position="57"/>
    </location>
    <ligand>
        <name>molybdate</name>
        <dbReference type="ChEBI" id="CHEBI:36264"/>
    </ligand>
</feature>
<keyword evidence="3" id="KW-0732">Signal</keyword>
<feature type="binding site" evidence="4">
    <location>
        <position position="29"/>
    </location>
    <ligand>
        <name>molybdate</name>
        <dbReference type="ChEBI" id="CHEBI:36264"/>
    </ligand>
</feature>
<evidence type="ECO:0000256" key="4">
    <source>
        <dbReference type="PIRSR" id="PIRSR004846-1"/>
    </source>
</evidence>
<dbReference type="HOGENOM" id="CLU_065520_1_0_7"/>
<dbReference type="InterPro" id="IPR050682">
    <property type="entry name" value="ModA/WtpA"/>
</dbReference>
<evidence type="ECO:0000256" key="2">
    <source>
        <dbReference type="ARBA" id="ARBA00022723"/>
    </source>
</evidence>
<comment type="similarity">
    <text evidence="1">Belongs to the bacterial solute-binding protein ModA family.</text>
</comment>
<dbReference type="SMR" id="Q7M889"/>
<dbReference type="InterPro" id="IPR005950">
    <property type="entry name" value="ModA"/>
</dbReference>
<name>Q7M889_WOLSU</name>
<dbReference type="AlphaFoldDB" id="Q7M889"/>
<dbReference type="InterPro" id="IPR044084">
    <property type="entry name" value="AvModA-like_subst-bd"/>
</dbReference>
<dbReference type="RefSeq" id="WP_011139609.1">
    <property type="nucleotide sequence ID" value="NC_005090.1"/>
</dbReference>
<keyword evidence="2 4" id="KW-0479">Metal-binding</keyword>
<dbReference type="Pfam" id="PF13531">
    <property type="entry name" value="SBP_bac_11"/>
    <property type="match status" value="1"/>
</dbReference>